<dbReference type="PANTHER" id="PTHR42881:SF13">
    <property type="entry name" value="PROLYL ENDOPEPTIDASE"/>
    <property type="match status" value="1"/>
</dbReference>
<gene>
    <name evidence="7" type="ORF">CKA38_03780</name>
</gene>
<dbReference type="InterPro" id="IPR001375">
    <property type="entry name" value="Peptidase_S9_cat"/>
</dbReference>
<dbReference type="InterPro" id="IPR051167">
    <property type="entry name" value="Prolyl_oligopep/macrocyclase"/>
</dbReference>
<evidence type="ECO:0000259" key="5">
    <source>
        <dbReference type="Pfam" id="PF00326"/>
    </source>
</evidence>
<feature type="domain" description="Peptidase S9A N-terminal" evidence="6">
    <location>
        <begin position="27"/>
        <end position="417"/>
    </location>
</feature>
<evidence type="ECO:0000313" key="8">
    <source>
        <dbReference type="Proteomes" id="UP000244896"/>
    </source>
</evidence>
<name>A0A2U8E0Y8_9BACT</name>
<dbReference type="InterPro" id="IPR023302">
    <property type="entry name" value="Pept_S9A_N"/>
</dbReference>
<dbReference type="SUPFAM" id="SSF50993">
    <property type="entry name" value="Peptidase/esterase 'gauge' domain"/>
    <property type="match status" value="1"/>
</dbReference>
<evidence type="ECO:0000259" key="6">
    <source>
        <dbReference type="Pfam" id="PF02897"/>
    </source>
</evidence>
<dbReference type="PANTHER" id="PTHR42881">
    <property type="entry name" value="PROLYL ENDOPEPTIDASE"/>
    <property type="match status" value="1"/>
</dbReference>
<reference evidence="7 8" key="1">
    <citation type="journal article" date="2018" name="Syst. Appl. Microbiol.">
        <title>Ereboglobus luteus gen. nov. sp. nov. from cockroach guts, and new insights into the oxygen relationship of the genera Opitutus and Didymococcus (Verrucomicrobia: Opitutaceae).</title>
        <authorList>
            <person name="Tegtmeier D."/>
            <person name="Belitz A."/>
            <person name="Radek R."/>
            <person name="Heimerl T."/>
            <person name="Brune A."/>
        </authorList>
    </citation>
    <scope>NUCLEOTIDE SEQUENCE [LARGE SCALE GENOMIC DNA]</scope>
    <source>
        <strain evidence="7 8">Ho45</strain>
    </source>
</reference>
<accession>A0A2U8E0Y8</accession>
<protein>
    <submittedName>
        <fullName evidence="7">S9 family peptidase</fullName>
    </submittedName>
</protein>
<dbReference type="GO" id="GO:0005829">
    <property type="term" value="C:cytosol"/>
    <property type="evidence" value="ECO:0007669"/>
    <property type="project" value="TreeGrafter"/>
</dbReference>
<dbReference type="Pfam" id="PF00326">
    <property type="entry name" value="Peptidase_S9"/>
    <property type="match status" value="1"/>
</dbReference>
<keyword evidence="8" id="KW-1185">Reference proteome</keyword>
<evidence type="ECO:0000256" key="1">
    <source>
        <dbReference type="ARBA" id="ARBA00022670"/>
    </source>
</evidence>
<dbReference type="GO" id="GO:0006508">
    <property type="term" value="P:proteolysis"/>
    <property type="evidence" value="ECO:0007669"/>
    <property type="project" value="UniProtKB-KW"/>
</dbReference>
<evidence type="ECO:0000313" key="7">
    <source>
        <dbReference type="EMBL" id="AWI08486.1"/>
    </source>
</evidence>
<keyword evidence="1" id="KW-0645">Protease</keyword>
<dbReference type="Gene3D" id="3.40.50.1820">
    <property type="entry name" value="alpha/beta hydrolase"/>
    <property type="match status" value="1"/>
</dbReference>
<feature type="chain" id="PRO_5015960454" evidence="4">
    <location>
        <begin position="22"/>
        <end position="702"/>
    </location>
</feature>
<dbReference type="InterPro" id="IPR029058">
    <property type="entry name" value="AB_hydrolase_fold"/>
</dbReference>
<dbReference type="GO" id="GO:0070012">
    <property type="term" value="F:oligopeptidase activity"/>
    <property type="evidence" value="ECO:0007669"/>
    <property type="project" value="TreeGrafter"/>
</dbReference>
<keyword evidence="3" id="KW-0720">Serine protease</keyword>
<evidence type="ECO:0000256" key="4">
    <source>
        <dbReference type="SAM" id="SignalP"/>
    </source>
</evidence>
<dbReference type="Gene3D" id="2.130.10.120">
    <property type="entry name" value="Prolyl oligopeptidase, N-terminal domain"/>
    <property type="match status" value="1"/>
</dbReference>
<dbReference type="OrthoDB" id="9801421at2"/>
<dbReference type="EMBL" id="CP023004">
    <property type="protein sequence ID" value="AWI08486.1"/>
    <property type="molecule type" value="Genomic_DNA"/>
</dbReference>
<dbReference type="Pfam" id="PF02897">
    <property type="entry name" value="Peptidase_S9_N"/>
    <property type="match status" value="1"/>
</dbReference>
<dbReference type="InterPro" id="IPR002470">
    <property type="entry name" value="Peptidase_S9A"/>
</dbReference>
<dbReference type="PRINTS" id="PR00862">
    <property type="entry name" value="PROLIGOPTASE"/>
</dbReference>
<evidence type="ECO:0000256" key="2">
    <source>
        <dbReference type="ARBA" id="ARBA00022801"/>
    </source>
</evidence>
<dbReference type="AlphaFoldDB" id="A0A2U8E0Y8"/>
<feature type="domain" description="Peptidase S9 prolyl oligopeptidase catalytic" evidence="5">
    <location>
        <begin position="499"/>
        <end position="701"/>
    </location>
</feature>
<keyword evidence="4" id="KW-0732">Signal</keyword>
<dbReference type="KEGG" id="elut:CKA38_03780"/>
<dbReference type="SUPFAM" id="SSF53474">
    <property type="entry name" value="alpha/beta-Hydrolases"/>
    <property type="match status" value="1"/>
</dbReference>
<proteinExistence type="predicted"/>
<dbReference type="GO" id="GO:0004252">
    <property type="term" value="F:serine-type endopeptidase activity"/>
    <property type="evidence" value="ECO:0007669"/>
    <property type="project" value="InterPro"/>
</dbReference>
<dbReference type="RefSeq" id="WP_108824295.1">
    <property type="nucleotide sequence ID" value="NZ_CP023004.1"/>
</dbReference>
<organism evidence="7 8">
    <name type="scientific">Ereboglobus luteus</name>
    <dbReference type="NCBI Taxonomy" id="1796921"/>
    <lineage>
        <taxon>Bacteria</taxon>
        <taxon>Pseudomonadati</taxon>
        <taxon>Verrucomicrobiota</taxon>
        <taxon>Opitutia</taxon>
        <taxon>Opitutales</taxon>
        <taxon>Opitutaceae</taxon>
        <taxon>Ereboglobus</taxon>
    </lineage>
</organism>
<keyword evidence="2" id="KW-0378">Hydrolase</keyword>
<feature type="signal peptide" evidence="4">
    <location>
        <begin position="1"/>
        <end position="21"/>
    </location>
</feature>
<sequence length="702" mass="77802">MRKLILTGLALASLSIMPARASTDAPDDSHLWLEDVTGDKQLAWVRERNAVSTRELESSPGFEQTRAALLAIYNSREKIPYVAKHGAHYYNFWQDENHVRGVWRRTTFAEYRKTAPAWETVIDLDALAAAENENWVWHGADILYPDRDRALVKFSRGGADADVVREFDLKTKTFVAPGAGGFALPEAKSRVAWRDRDTLYVGTDFGAGSLTDSGYPRIVKEWKRGTPLASAATIFEADKTDMSVSAFRIHDHGAHYDMILRRPAFFTNEVLLRNPAGAWVRLDKPDDVSVGVHRGQILLVLRKDWTVGGRTHAAGALLAADLKRYLAGARDFTVLFEPGPRKSLAGTADTKNHLVVNELENVRNKLFAWTLDAATGKWTRQPVPAPDFGVTSISGIDEDESDDVFIQTQDFLTPPSLVLGTIGKSKRETLKRLPAFFDAGGMKVFQYEATSADGMRVPYFVLAPKSFRADGTAPALLYGYGGFQISMLPDYKAHFGRAWVARGGVYVLANLRGGGEFGPAWHQAALREKRQRAYDDFAAIAEDLIARKITSPARLGIMGGSNGGLLVGAAFTQRPDLYRAVVCQVPLLDMRRYNKLLAGASWMAEYGNPDVPEDWAFIKKYSPYQNVKPGVKYPRVLFTTSTRDDRVHPAHARKMVALMEAQGHDVLYYENIEGGHGGAANAGQRARMWALSFTFLAKELGL</sequence>
<dbReference type="Proteomes" id="UP000244896">
    <property type="component" value="Chromosome"/>
</dbReference>
<evidence type="ECO:0000256" key="3">
    <source>
        <dbReference type="ARBA" id="ARBA00022825"/>
    </source>
</evidence>